<dbReference type="PROSITE" id="PS51782">
    <property type="entry name" value="LYSM"/>
    <property type="match status" value="1"/>
</dbReference>
<dbReference type="STRING" id="181874.A0A409VWS7"/>
<proteinExistence type="inferred from homology"/>
<evidence type="ECO:0000313" key="9">
    <source>
        <dbReference type="EMBL" id="PPQ70716.1"/>
    </source>
</evidence>
<dbReference type="OrthoDB" id="443318at2759"/>
<dbReference type="Proteomes" id="UP000284842">
    <property type="component" value="Unassembled WGS sequence"/>
</dbReference>
<evidence type="ECO:0000256" key="1">
    <source>
        <dbReference type="ARBA" id="ARBA00009431"/>
    </source>
</evidence>
<evidence type="ECO:0000259" key="8">
    <source>
        <dbReference type="PROSITE" id="PS51782"/>
    </source>
</evidence>
<feature type="signal peptide" evidence="7">
    <location>
        <begin position="1"/>
        <end position="29"/>
    </location>
</feature>
<evidence type="ECO:0000256" key="4">
    <source>
        <dbReference type="ARBA" id="ARBA00022729"/>
    </source>
</evidence>
<protein>
    <recommendedName>
        <fullName evidence="7">Carboxypeptidase</fullName>
        <ecNumber evidence="7">3.4.16.-</ecNumber>
    </recommendedName>
</protein>
<dbReference type="AlphaFoldDB" id="A0A409VWS7"/>
<evidence type="ECO:0000256" key="5">
    <source>
        <dbReference type="ARBA" id="ARBA00022801"/>
    </source>
</evidence>
<sequence>MVPQVANIKAVSVALLALHLLAYLPGTFAARCKTATVGSPSAICTDIANAAKINVDQLVQYNPGLNCDELQVGQKLCITAGNLASPGPRMNPDVSRIRLARAISEPAVKTWGEIADDGCQPGGKRKWWARLWSIPDGMDWRQACFSTPIVIRGKTYKQPNECDNQGFLGGEIGVWFVDDIVRSDPGTFKEYKRLDGVFSWNNTSESVNRSGGKRYDDGLLNPLEDLSLLSQSDFTTLQHPQFPRYSVRIKKSSTFCDPTVQSYTGYIDIEARHLFFYFFESRSNPDKDDVIFWTNGGPGGSSALGLFMELGPCRILEAGGPKFHPESWNSNANIFFIDQPVGVGFSYADFGEEVTNTEEAAKDIAAFVAIFFEHFTKFKGRPFHMAGESYGGRYIPVYASEIYDQNARLVDAGLTPINLVSIMLGNGYTDFATLMPSYYDMACTAASTAPVLSISTCMRMKQALPRCKQWIKESCIDKFDAIGCGAATTFCSQELEEPYFLANRNPYDITRECEGVLTETFCYPMTKHIGEYLSQLSIKEGLGVDPNINFTTVSWKVNAAFSKSMDQFHPTQFYVAALLERGVKALIYVGANDWSCNWIGNQKWTLDLEWSGSYEFRSQELKSWTVGSHVAGLTRSARGLTFVTIDGAGHMVPYDKPRESLELVNRWLSGEPI</sequence>
<dbReference type="EMBL" id="NHTK01005943">
    <property type="protein sequence ID" value="PPQ70716.1"/>
    <property type="molecule type" value="Genomic_DNA"/>
</dbReference>
<evidence type="ECO:0000256" key="6">
    <source>
        <dbReference type="ARBA" id="ARBA00023180"/>
    </source>
</evidence>
<feature type="chain" id="PRO_5018814098" description="Carboxypeptidase" evidence="7">
    <location>
        <begin position="30"/>
        <end position="673"/>
    </location>
</feature>
<comment type="similarity">
    <text evidence="1 7">Belongs to the peptidase S10 family.</text>
</comment>
<dbReference type="InterPro" id="IPR018202">
    <property type="entry name" value="Ser_caboxypep_ser_AS"/>
</dbReference>
<keyword evidence="10" id="KW-1185">Reference proteome</keyword>
<evidence type="ECO:0000313" key="10">
    <source>
        <dbReference type="Proteomes" id="UP000284842"/>
    </source>
</evidence>
<dbReference type="SUPFAM" id="SSF53474">
    <property type="entry name" value="alpha/beta-Hydrolases"/>
    <property type="match status" value="1"/>
</dbReference>
<comment type="caution">
    <text evidence="9">The sequence shown here is derived from an EMBL/GenBank/DDBJ whole genome shotgun (WGS) entry which is preliminary data.</text>
</comment>
<keyword evidence="6" id="KW-0325">Glycoprotein</keyword>
<dbReference type="InterPro" id="IPR001563">
    <property type="entry name" value="Peptidase_S10"/>
</dbReference>
<evidence type="ECO:0000256" key="3">
    <source>
        <dbReference type="ARBA" id="ARBA00022670"/>
    </source>
</evidence>
<dbReference type="SUPFAM" id="SSF54106">
    <property type="entry name" value="LysM domain"/>
    <property type="match status" value="1"/>
</dbReference>
<dbReference type="InterPro" id="IPR033124">
    <property type="entry name" value="Ser_caboxypep_his_AS"/>
</dbReference>
<dbReference type="InterPro" id="IPR036779">
    <property type="entry name" value="LysM_dom_sf"/>
</dbReference>
<gene>
    <name evidence="9" type="ORF">CVT24_000832</name>
</gene>
<name>A0A409VWS7_9AGAR</name>
<dbReference type="Pfam" id="PF01476">
    <property type="entry name" value="LysM"/>
    <property type="match status" value="1"/>
</dbReference>
<dbReference type="SMART" id="SM00257">
    <property type="entry name" value="LysM"/>
    <property type="match status" value="1"/>
</dbReference>
<dbReference type="PROSITE" id="PS00560">
    <property type="entry name" value="CARBOXYPEPT_SER_HIS"/>
    <property type="match status" value="1"/>
</dbReference>
<dbReference type="PROSITE" id="PS00131">
    <property type="entry name" value="CARBOXYPEPT_SER_SER"/>
    <property type="match status" value="1"/>
</dbReference>
<dbReference type="Gene3D" id="3.10.350.10">
    <property type="entry name" value="LysM domain"/>
    <property type="match status" value="1"/>
</dbReference>
<keyword evidence="2 7" id="KW-0121">Carboxypeptidase</keyword>
<dbReference type="PRINTS" id="PR00724">
    <property type="entry name" value="CRBOXYPTASEC"/>
</dbReference>
<keyword evidence="3 7" id="KW-0645">Protease</keyword>
<feature type="domain" description="LysM" evidence="8">
    <location>
        <begin position="33"/>
        <end position="78"/>
    </location>
</feature>
<keyword evidence="5 7" id="KW-0378">Hydrolase</keyword>
<evidence type="ECO:0000256" key="2">
    <source>
        <dbReference type="ARBA" id="ARBA00022645"/>
    </source>
</evidence>
<accession>A0A409VWS7</accession>
<evidence type="ECO:0000256" key="7">
    <source>
        <dbReference type="RuleBase" id="RU361156"/>
    </source>
</evidence>
<dbReference type="Gene3D" id="1.10.287.410">
    <property type="match status" value="1"/>
</dbReference>
<dbReference type="Gene3D" id="3.40.50.1820">
    <property type="entry name" value="alpha/beta hydrolase"/>
    <property type="match status" value="1"/>
</dbReference>
<dbReference type="GO" id="GO:0006508">
    <property type="term" value="P:proteolysis"/>
    <property type="evidence" value="ECO:0007669"/>
    <property type="project" value="UniProtKB-KW"/>
</dbReference>
<dbReference type="Pfam" id="PF00450">
    <property type="entry name" value="Peptidase_S10"/>
    <property type="match status" value="1"/>
</dbReference>
<dbReference type="EC" id="3.4.16.-" evidence="7"/>
<dbReference type="InterPro" id="IPR018392">
    <property type="entry name" value="LysM"/>
</dbReference>
<dbReference type="PANTHER" id="PTHR11802:SF113">
    <property type="entry name" value="SERINE CARBOXYPEPTIDASE CTSA-4.1"/>
    <property type="match status" value="1"/>
</dbReference>
<dbReference type="GO" id="GO:0004185">
    <property type="term" value="F:serine-type carboxypeptidase activity"/>
    <property type="evidence" value="ECO:0007669"/>
    <property type="project" value="UniProtKB-UniRule"/>
</dbReference>
<keyword evidence="4 7" id="KW-0732">Signal</keyword>
<dbReference type="PANTHER" id="PTHR11802">
    <property type="entry name" value="SERINE PROTEASE FAMILY S10 SERINE CARBOXYPEPTIDASE"/>
    <property type="match status" value="1"/>
</dbReference>
<dbReference type="InParanoid" id="A0A409VWS7"/>
<reference evidence="9 10" key="1">
    <citation type="journal article" date="2018" name="Evol. Lett.">
        <title>Horizontal gene cluster transfer increased hallucinogenic mushroom diversity.</title>
        <authorList>
            <person name="Reynolds H.T."/>
            <person name="Vijayakumar V."/>
            <person name="Gluck-Thaler E."/>
            <person name="Korotkin H.B."/>
            <person name="Matheny P.B."/>
            <person name="Slot J.C."/>
        </authorList>
    </citation>
    <scope>NUCLEOTIDE SEQUENCE [LARGE SCALE GENOMIC DNA]</scope>
    <source>
        <strain evidence="9 10">2629</strain>
    </source>
</reference>
<organism evidence="9 10">
    <name type="scientific">Panaeolus cyanescens</name>
    <dbReference type="NCBI Taxonomy" id="181874"/>
    <lineage>
        <taxon>Eukaryota</taxon>
        <taxon>Fungi</taxon>
        <taxon>Dikarya</taxon>
        <taxon>Basidiomycota</taxon>
        <taxon>Agaricomycotina</taxon>
        <taxon>Agaricomycetes</taxon>
        <taxon>Agaricomycetidae</taxon>
        <taxon>Agaricales</taxon>
        <taxon>Agaricineae</taxon>
        <taxon>Galeropsidaceae</taxon>
        <taxon>Panaeolus</taxon>
    </lineage>
</organism>
<dbReference type="InterPro" id="IPR029058">
    <property type="entry name" value="AB_hydrolase_fold"/>
</dbReference>
<dbReference type="GO" id="GO:0000324">
    <property type="term" value="C:fungal-type vacuole"/>
    <property type="evidence" value="ECO:0007669"/>
    <property type="project" value="TreeGrafter"/>
</dbReference>
<dbReference type="CDD" id="cd00118">
    <property type="entry name" value="LysM"/>
    <property type="match status" value="1"/>
</dbReference>